<comment type="caution">
    <text evidence="1">The sequence shown here is derived from an EMBL/GenBank/DDBJ whole genome shotgun (WGS) entry which is preliminary data.</text>
</comment>
<dbReference type="EMBL" id="JAGYWB010000018">
    <property type="protein sequence ID" value="KAI0492470.1"/>
    <property type="molecule type" value="Genomic_DNA"/>
</dbReference>
<proteinExistence type="predicted"/>
<accession>A0A8T3A8E0</accession>
<evidence type="ECO:0000313" key="1">
    <source>
        <dbReference type="EMBL" id="KAI0492470.1"/>
    </source>
</evidence>
<keyword evidence="2" id="KW-1185">Reference proteome</keyword>
<name>A0A8T3A8E0_DENNO</name>
<sequence>MDPPGSLFISQLTTPPKRTEVKCLQVENPNFSVFEIKSEQFHCKRESCELDKTIDPTKKQTLRDILVPPNNIRQR</sequence>
<evidence type="ECO:0000313" key="2">
    <source>
        <dbReference type="Proteomes" id="UP000829196"/>
    </source>
</evidence>
<reference evidence="1" key="1">
    <citation type="journal article" date="2022" name="Front. Genet.">
        <title>Chromosome-Scale Assembly of the Dendrobium nobile Genome Provides Insights Into the Molecular Mechanism of the Biosynthesis of the Medicinal Active Ingredient of Dendrobium.</title>
        <authorList>
            <person name="Xu Q."/>
            <person name="Niu S.-C."/>
            <person name="Li K.-L."/>
            <person name="Zheng P.-J."/>
            <person name="Zhang X.-J."/>
            <person name="Jia Y."/>
            <person name="Liu Y."/>
            <person name="Niu Y.-X."/>
            <person name="Yu L.-H."/>
            <person name="Chen D.-F."/>
            <person name="Zhang G.-Q."/>
        </authorList>
    </citation>
    <scope>NUCLEOTIDE SEQUENCE</scope>
    <source>
        <tissue evidence="1">Leaf</tissue>
    </source>
</reference>
<organism evidence="1 2">
    <name type="scientific">Dendrobium nobile</name>
    <name type="common">Orchid</name>
    <dbReference type="NCBI Taxonomy" id="94219"/>
    <lineage>
        <taxon>Eukaryota</taxon>
        <taxon>Viridiplantae</taxon>
        <taxon>Streptophyta</taxon>
        <taxon>Embryophyta</taxon>
        <taxon>Tracheophyta</taxon>
        <taxon>Spermatophyta</taxon>
        <taxon>Magnoliopsida</taxon>
        <taxon>Liliopsida</taxon>
        <taxon>Asparagales</taxon>
        <taxon>Orchidaceae</taxon>
        <taxon>Epidendroideae</taxon>
        <taxon>Malaxideae</taxon>
        <taxon>Dendrobiinae</taxon>
        <taxon>Dendrobium</taxon>
    </lineage>
</organism>
<dbReference type="Proteomes" id="UP000829196">
    <property type="component" value="Unassembled WGS sequence"/>
</dbReference>
<gene>
    <name evidence="1" type="ORF">KFK09_026743</name>
</gene>
<dbReference type="AlphaFoldDB" id="A0A8T3A8E0"/>
<protein>
    <submittedName>
        <fullName evidence="1">Uncharacterized protein</fullName>
    </submittedName>
</protein>